<evidence type="ECO:0000313" key="2">
    <source>
        <dbReference type="EMBL" id="MFC7316013.1"/>
    </source>
</evidence>
<keyword evidence="2" id="KW-0012">Acyltransferase</keyword>
<sequence>MNAVERLSFETSHHERIYEHIERNGTVSRDALLDLVQLGPERTEEVVRDLKCDEYVCESDGRLELGLGTGLETTQVSGTAVTVRPARQEDLPAIVDAIRRVIANVLYPSAEDLASRLDVEGVLKRHNDAETRMFFVATVDGKSVGWVHIGASTLQRSRRTVELTLGVRTEYSEQGIGSQLLEHGCGWAASNTYRKACQRLPRTNERGLAFLDARNWETKTIRRNHYDRGDERIDEVMIFVEL</sequence>
<dbReference type="PROSITE" id="PS51186">
    <property type="entry name" value="GNAT"/>
    <property type="match status" value="1"/>
</dbReference>
<dbReference type="EMBL" id="JBHTBF010000001">
    <property type="protein sequence ID" value="MFC7316013.1"/>
    <property type="molecule type" value="Genomic_DNA"/>
</dbReference>
<name>A0ABD6A721_9EURY</name>
<dbReference type="PANTHER" id="PTHR43072">
    <property type="entry name" value="N-ACETYLTRANSFERASE"/>
    <property type="match status" value="1"/>
</dbReference>
<keyword evidence="2" id="KW-0808">Transferase</keyword>
<feature type="domain" description="N-acetyltransferase" evidence="1">
    <location>
        <begin position="81"/>
        <end position="242"/>
    </location>
</feature>
<dbReference type="InterPro" id="IPR000182">
    <property type="entry name" value="GNAT_dom"/>
</dbReference>
<accession>A0ABD6A721</accession>
<dbReference type="EC" id="2.3.-.-" evidence="2"/>
<dbReference type="Gene3D" id="3.40.630.30">
    <property type="match status" value="1"/>
</dbReference>
<keyword evidence="3" id="KW-1185">Reference proteome</keyword>
<comment type="caution">
    <text evidence="2">The sequence shown here is derived from an EMBL/GenBank/DDBJ whole genome shotgun (WGS) entry which is preliminary data.</text>
</comment>
<evidence type="ECO:0000313" key="3">
    <source>
        <dbReference type="Proteomes" id="UP001596547"/>
    </source>
</evidence>
<protein>
    <submittedName>
        <fullName evidence="2">GNAT family N-acetyltransferase</fullName>
        <ecNumber evidence="2">2.3.-.-</ecNumber>
    </submittedName>
</protein>
<dbReference type="CDD" id="cd04301">
    <property type="entry name" value="NAT_SF"/>
    <property type="match status" value="1"/>
</dbReference>
<dbReference type="SUPFAM" id="SSF55729">
    <property type="entry name" value="Acyl-CoA N-acyltransferases (Nat)"/>
    <property type="match status" value="1"/>
</dbReference>
<proteinExistence type="predicted"/>
<dbReference type="PANTHER" id="PTHR43072:SF52">
    <property type="entry name" value="GCN5-RELATED N-ACETYLTRANSFERASE"/>
    <property type="match status" value="1"/>
</dbReference>
<dbReference type="GO" id="GO:0016746">
    <property type="term" value="F:acyltransferase activity"/>
    <property type="evidence" value="ECO:0007669"/>
    <property type="project" value="UniProtKB-KW"/>
</dbReference>
<dbReference type="RefSeq" id="WP_276305412.1">
    <property type="nucleotide sequence ID" value="NZ_CP119992.1"/>
</dbReference>
<organism evidence="2 3">
    <name type="scientific">Halomarina halobia</name>
    <dbReference type="NCBI Taxonomy" id="3033386"/>
    <lineage>
        <taxon>Archaea</taxon>
        <taxon>Methanobacteriati</taxon>
        <taxon>Methanobacteriota</taxon>
        <taxon>Stenosarchaea group</taxon>
        <taxon>Halobacteria</taxon>
        <taxon>Halobacteriales</taxon>
        <taxon>Natronomonadaceae</taxon>
        <taxon>Halomarina</taxon>
    </lineage>
</organism>
<reference evidence="2 3" key="1">
    <citation type="journal article" date="2019" name="Int. J. Syst. Evol. Microbiol.">
        <title>The Global Catalogue of Microorganisms (GCM) 10K type strain sequencing project: providing services to taxonomists for standard genome sequencing and annotation.</title>
        <authorList>
            <consortium name="The Broad Institute Genomics Platform"/>
            <consortium name="The Broad Institute Genome Sequencing Center for Infectious Disease"/>
            <person name="Wu L."/>
            <person name="Ma J."/>
        </authorList>
    </citation>
    <scope>NUCLEOTIDE SEQUENCE [LARGE SCALE GENOMIC DNA]</scope>
    <source>
        <strain evidence="2 3">PSR21</strain>
    </source>
</reference>
<dbReference type="InterPro" id="IPR016181">
    <property type="entry name" value="Acyl_CoA_acyltransferase"/>
</dbReference>
<evidence type="ECO:0000259" key="1">
    <source>
        <dbReference type="PROSITE" id="PS51186"/>
    </source>
</evidence>
<dbReference type="Pfam" id="PF13508">
    <property type="entry name" value="Acetyltransf_7"/>
    <property type="match status" value="1"/>
</dbReference>
<dbReference type="GeneID" id="79314992"/>
<gene>
    <name evidence="2" type="ORF">ACFQPE_04285</name>
</gene>
<dbReference type="AlphaFoldDB" id="A0ABD6A721"/>
<dbReference type="Proteomes" id="UP001596547">
    <property type="component" value="Unassembled WGS sequence"/>
</dbReference>